<reference evidence="7 8" key="2">
    <citation type="submission" date="2018-07" db="EMBL/GenBank/DDBJ databases">
        <title>Pontibacter sp. 2b14 genomic sequence and assembly.</title>
        <authorList>
            <person name="Du Z.-J."/>
        </authorList>
    </citation>
    <scope>NUCLEOTIDE SEQUENCE [LARGE SCALE GENOMIC DNA]</scope>
    <source>
        <strain evidence="7 8">2b14</strain>
    </source>
</reference>
<keyword evidence="7" id="KW-0282">Flagellum</keyword>
<evidence type="ECO:0000256" key="2">
    <source>
        <dbReference type="ARBA" id="ARBA00023136"/>
    </source>
</evidence>
<feature type="chain" id="PRO_5016777343" evidence="5">
    <location>
        <begin position="25"/>
        <end position="658"/>
    </location>
</feature>
<protein>
    <submittedName>
        <fullName evidence="7">Flagellar motor protein MotB</fullName>
    </submittedName>
</protein>
<proteinExistence type="predicted"/>
<sequence length="658" mass="73983">MKKNYKLLYIAFAAVLGFAPVAEAQSTLRKGNKHFENYEFALALKEYQHAIEKRTPTLQTTQRIAEAYRLTRQSQQAEVWYGKLVNMQGSEPMNLFHFAEALRNNGKYAEAKEQYMQWSEAMPEKEAEAQQLMAACDMAIKWINSPAVAEIKPFQRVNYAEASDFGPMPFNKGIIFTSDRGAEKADKKQKVYGWTGRPYLQLFTAEQDVQGNWSSPVAMQDIVNADFHNTTASTNNDKLYFTRTNMVLKRGPINADPTSWVNKKEVNEYVNRLEIYTAEKNGTEWSNIQPFAYNKVEAYSVGHPAISPDGNILYFVSDMPGGLGDTDIYYAVKKSDGTWGKPVNAGTTINTPRRESFPYVDANGKLFFASDGHAGLGGLDVFAAEGEHANWTTVKNVGFPVNSSKNDYGIMFTEAGKKGLISSNRDAENGTDDIYEFKMLGRPVVIAVSTAERAQNAKKRNVYLPLANVRLAILQQGIKDSIVVMSDNKGQYTFKARVGDNYTTIGTKPAYLKQEAITKVEEAAGDTIKVAMIFDRNELQKPVVLENIYYDLDKWAIRPDAAKELDKLVIVLKNNPAINIELSSHTDSRETKKYNQLLSERRAKAAVDYIISQGIDKARLKSKGYGETRLLNGCKDGVRCSEEDHQLNRRTEFKIIRN</sequence>
<dbReference type="PANTHER" id="PTHR30329:SF21">
    <property type="entry name" value="LIPOPROTEIN YIAD-RELATED"/>
    <property type="match status" value="1"/>
</dbReference>
<dbReference type="SUPFAM" id="SSF103088">
    <property type="entry name" value="OmpA-like"/>
    <property type="match status" value="1"/>
</dbReference>
<feature type="signal peptide" evidence="5">
    <location>
        <begin position="1"/>
        <end position="24"/>
    </location>
</feature>
<evidence type="ECO:0000313" key="7">
    <source>
        <dbReference type="EMBL" id="RAU84448.1"/>
    </source>
</evidence>
<dbReference type="EMBL" id="QMDV01000001">
    <property type="protein sequence ID" value="RAU84448.1"/>
    <property type="molecule type" value="Genomic_DNA"/>
</dbReference>
<dbReference type="PRINTS" id="PR01021">
    <property type="entry name" value="OMPADOMAIN"/>
</dbReference>
<dbReference type="OrthoDB" id="1488841at2"/>
<comment type="caution">
    <text evidence="7">The sequence shown here is derived from an EMBL/GenBank/DDBJ whole genome shotgun (WGS) entry which is preliminary data.</text>
</comment>
<evidence type="ECO:0000256" key="3">
    <source>
        <dbReference type="ARBA" id="ARBA00023237"/>
    </source>
</evidence>
<dbReference type="Gene3D" id="1.25.40.10">
    <property type="entry name" value="Tetratricopeptide repeat domain"/>
    <property type="match status" value="1"/>
</dbReference>
<dbReference type="GO" id="GO:0009279">
    <property type="term" value="C:cell outer membrane"/>
    <property type="evidence" value="ECO:0007669"/>
    <property type="project" value="UniProtKB-SubCell"/>
</dbReference>
<dbReference type="InterPro" id="IPR050330">
    <property type="entry name" value="Bact_OuterMem_StrucFunc"/>
</dbReference>
<feature type="domain" description="OmpA-like" evidence="6">
    <location>
        <begin position="537"/>
        <end position="658"/>
    </location>
</feature>
<evidence type="ECO:0000256" key="1">
    <source>
        <dbReference type="ARBA" id="ARBA00004442"/>
    </source>
</evidence>
<dbReference type="SUPFAM" id="SSF82171">
    <property type="entry name" value="DPP6 N-terminal domain-like"/>
    <property type="match status" value="1"/>
</dbReference>
<dbReference type="AlphaFoldDB" id="A0A364RJM7"/>
<dbReference type="InterPro" id="IPR011990">
    <property type="entry name" value="TPR-like_helical_dom_sf"/>
</dbReference>
<evidence type="ECO:0000256" key="5">
    <source>
        <dbReference type="SAM" id="SignalP"/>
    </source>
</evidence>
<keyword evidence="5" id="KW-0732">Signal</keyword>
<keyword evidence="3" id="KW-0998">Cell outer membrane</keyword>
<name>A0A364RJM7_9BACT</name>
<dbReference type="CDD" id="cd07185">
    <property type="entry name" value="OmpA_C-like"/>
    <property type="match status" value="1"/>
</dbReference>
<evidence type="ECO:0000256" key="4">
    <source>
        <dbReference type="PROSITE-ProRule" id="PRU00473"/>
    </source>
</evidence>
<dbReference type="Proteomes" id="UP000251692">
    <property type="component" value="Unassembled WGS sequence"/>
</dbReference>
<dbReference type="RefSeq" id="WP_112304729.1">
    <property type="nucleotide sequence ID" value="NZ_QMDV01000001.1"/>
</dbReference>
<gene>
    <name evidence="7" type="ORF">DP923_05295</name>
</gene>
<dbReference type="InterPro" id="IPR011659">
    <property type="entry name" value="WD40"/>
</dbReference>
<keyword evidence="7" id="KW-0969">Cilium</keyword>
<keyword evidence="7" id="KW-0966">Cell projection</keyword>
<evidence type="ECO:0000259" key="6">
    <source>
        <dbReference type="PROSITE" id="PS51123"/>
    </source>
</evidence>
<organism evidence="7 8">
    <name type="scientific">Pontibacter arcticus</name>
    <dbReference type="NCBI Taxonomy" id="2080288"/>
    <lineage>
        <taxon>Bacteria</taxon>
        <taxon>Pseudomonadati</taxon>
        <taxon>Bacteroidota</taxon>
        <taxon>Cytophagia</taxon>
        <taxon>Cytophagales</taxon>
        <taxon>Hymenobacteraceae</taxon>
        <taxon>Pontibacter</taxon>
    </lineage>
</organism>
<evidence type="ECO:0000313" key="8">
    <source>
        <dbReference type="Proteomes" id="UP000251692"/>
    </source>
</evidence>
<dbReference type="Gene3D" id="3.30.1330.60">
    <property type="entry name" value="OmpA-like domain"/>
    <property type="match status" value="1"/>
</dbReference>
<dbReference type="Pfam" id="PF07676">
    <property type="entry name" value="PD40"/>
    <property type="match status" value="2"/>
</dbReference>
<dbReference type="InterPro" id="IPR006664">
    <property type="entry name" value="OMP_bac"/>
</dbReference>
<dbReference type="PANTHER" id="PTHR30329">
    <property type="entry name" value="STATOR ELEMENT OF FLAGELLAR MOTOR COMPLEX"/>
    <property type="match status" value="1"/>
</dbReference>
<comment type="subcellular location">
    <subcellularLocation>
        <location evidence="1">Cell outer membrane</location>
    </subcellularLocation>
</comment>
<dbReference type="InterPro" id="IPR006665">
    <property type="entry name" value="OmpA-like"/>
</dbReference>
<keyword evidence="8" id="KW-1185">Reference proteome</keyword>
<accession>A0A364RJM7</accession>
<dbReference type="InterPro" id="IPR036737">
    <property type="entry name" value="OmpA-like_sf"/>
</dbReference>
<keyword evidence="2 4" id="KW-0472">Membrane</keyword>
<dbReference type="Pfam" id="PF00691">
    <property type="entry name" value="OmpA"/>
    <property type="match status" value="1"/>
</dbReference>
<reference evidence="7 8" key="1">
    <citation type="submission" date="2018-06" db="EMBL/GenBank/DDBJ databases">
        <authorList>
            <person name="Liu Z.-W."/>
        </authorList>
    </citation>
    <scope>NUCLEOTIDE SEQUENCE [LARGE SCALE GENOMIC DNA]</scope>
    <source>
        <strain evidence="7 8">2b14</strain>
    </source>
</reference>
<dbReference type="PROSITE" id="PS51123">
    <property type="entry name" value="OMPA_2"/>
    <property type="match status" value="1"/>
</dbReference>
<dbReference type="SUPFAM" id="SSF48452">
    <property type="entry name" value="TPR-like"/>
    <property type="match status" value="1"/>
</dbReference>